<dbReference type="Proteomes" id="UP000268313">
    <property type="component" value="Unassembled WGS sequence"/>
</dbReference>
<accession>A0A3A8KXR2</accession>
<feature type="signal peptide" evidence="1">
    <location>
        <begin position="1"/>
        <end position="21"/>
    </location>
</feature>
<dbReference type="AlphaFoldDB" id="A0A3A8KXR2"/>
<dbReference type="PROSITE" id="PS51257">
    <property type="entry name" value="PROKAR_LIPOPROTEIN"/>
    <property type="match status" value="1"/>
</dbReference>
<organism evidence="2 3">
    <name type="scientific">Corallococcus carmarthensis</name>
    <dbReference type="NCBI Taxonomy" id="2316728"/>
    <lineage>
        <taxon>Bacteria</taxon>
        <taxon>Pseudomonadati</taxon>
        <taxon>Myxococcota</taxon>
        <taxon>Myxococcia</taxon>
        <taxon>Myxococcales</taxon>
        <taxon>Cystobacterineae</taxon>
        <taxon>Myxococcaceae</taxon>
        <taxon>Corallococcus</taxon>
    </lineage>
</organism>
<name>A0A3A8KXR2_9BACT</name>
<evidence type="ECO:0008006" key="4">
    <source>
        <dbReference type="Google" id="ProtNLM"/>
    </source>
</evidence>
<protein>
    <recommendedName>
        <fullName evidence="4">Lipoprotein</fullName>
    </recommendedName>
</protein>
<gene>
    <name evidence="2" type="ORF">D7X32_03920</name>
</gene>
<reference evidence="3" key="1">
    <citation type="submission" date="2018-09" db="EMBL/GenBank/DDBJ databases">
        <authorList>
            <person name="Livingstone P.G."/>
            <person name="Whitworth D.E."/>
        </authorList>
    </citation>
    <scope>NUCLEOTIDE SEQUENCE [LARGE SCALE GENOMIC DNA]</scope>
    <source>
        <strain evidence="3">CA043D</strain>
    </source>
</reference>
<evidence type="ECO:0000256" key="1">
    <source>
        <dbReference type="SAM" id="SignalP"/>
    </source>
</evidence>
<proteinExistence type="predicted"/>
<comment type="caution">
    <text evidence="2">The sequence shown here is derived from an EMBL/GenBank/DDBJ whole genome shotgun (WGS) entry which is preliminary data.</text>
</comment>
<feature type="chain" id="PRO_5017484729" description="Lipoprotein" evidence="1">
    <location>
        <begin position="22"/>
        <end position="277"/>
    </location>
</feature>
<dbReference type="EMBL" id="RAWE01000008">
    <property type="protein sequence ID" value="RKH06774.1"/>
    <property type="molecule type" value="Genomic_DNA"/>
</dbReference>
<keyword evidence="3" id="KW-1185">Reference proteome</keyword>
<sequence length="277" mass="28963">MRTMKTGFVMAAAFLALTGCQGPDDSAQAPVGAQESQAQGCVSRFNGIQSCAVGNAQLAATAEGLQVFGLAQGTTNGVASRFSNAQGWQQSTRMTLAGGQGQFSLAARDADQVVSSLSVTPGANQTQLTLAPSFTGTAGGSSYRVNVYRDGVFQGGGTHEPAARVIIFTDWMGNVYMAWGFANIDFRHLPFPFAVREGAAPQTETGACTWRMSLKGKTFTTQVDGQQLTGDTLELVEQIGDGAYPYRHFSGIDVKGSAGSYTLLSEATAQGDAAQAR</sequence>
<keyword evidence="1" id="KW-0732">Signal</keyword>
<evidence type="ECO:0000313" key="2">
    <source>
        <dbReference type="EMBL" id="RKH06774.1"/>
    </source>
</evidence>
<evidence type="ECO:0000313" key="3">
    <source>
        <dbReference type="Proteomes" id="UP000268313"/>
    </source>
</evidence>